<dbReference type="AlphaFoldDB" id="A0A2T4ULF0"/>
<dbReference type="RefSeq" id="WP_107568722.1">
    <property type="nucleotide sequence ID" value="NZ_PYYB01000001.1"/>
</dbReference>
<dbReference type="SUPFAM" id="SSF55073">
    <property type="entry name" value="Nucleotide cyclase"/>
    <property type="match status" value="1"/>
</dbReference>
<dbReference type="Pfam" id="PF08448">
    <property type="entry name" value="PAS_4"/>
    <property type="match status" value="2"/>
</dbReference>
<dbReference type="CDD" id="cd01949">
    <property type="entry name" value="GGDEF"/>
    <property type="match status" value="1"/>
</dbReference>
<evidence type="ECO:0008006" key="7">
    <source>
        <dbReference type="Google" id="ProtNLM"/>
    </source>
</evidence>
<dbReference type="InterPro" id="IPR000014">
    <property type="entry name" value="PAS"/>
</dbReference>
<evidence type="ECO:0000313" key="5">
    <source>
        <dbReference type="EMBL" id="PTL60077.1"/>
    </source>
</evidence>
<dbReference type="EMBL" id="PYYB01000001">
    <property type="protein sequence ID" value="PTL60077.1"/>
    <property type="molecule type" value="Genomic_DNA"/>
</dbReference>
<dbReference type="CDD" id="cd01948">
    <property type="entry name" value="EAL"/>
    <property type="match status" value="1"/>
</dbReference>
<name>A0A2T4ULF0_9ACTN</name>
<dbReference type="PROSITE" id="PS50113">
    <property type="entry name" value="PAC"/>
    <property type="match status" value="2"/>
</dbReference>
<dbReference type="SMART" id="SM00052">
    <property type="entry name" value="EAL"/>
    <property type="match status" value="1"/>
</dbReference>
<dbReference type="InterPro" id="IPR013656">
    <property type="entry name" value="PAS_4"/>
</dbReference>
<evidence type="ECO:0000259" key="3">
    <source>
        <dbReference type="PROSITE" id="PS50883"/>
    </source>
</evidence>
<dbReference type="PROSITE" id="PS50887">
    <property type="entry name" value="GGDEF"/>
    <property type="match status" value="1"/>
</dbReference>
<dbReference type="SMART" id="SM00086">
    <property type="entry name" value="PAC"/>
    <property type="match status" value="2"/>
</dbReference>
<dbReference type="InterPro" id="IPR035965">
    <property type="entry name" value="PAS-like_dom_sf"/>
</dbReference>
<feature type="domain" description="PAC" evidence="2">
    <location>
        <begin position="136"/>
        <end position="195"/>
    </location>
</feature>
<dbReference type="InterPro" id="IPR000700">
    <property type="entry name" value="PAS-assoc_C"/>
</dbReference>
<dbReference type="Gene3D" id="3.30.70.270">
    <property type="match status" value="1"/>
</dbReference>
<dbReference type="InterPro" id="IPR043128">
    <property type="entry name" value="Rev_trsase/Diguanyl_cyclase"/>
</dbReference>
<feature type="domain" description="EAL" evidence="3">
    <location>
        <begin position="489"/>
        <end position="737"/>
    </location>
</feature>
<reference evidence="5 6" key="1">
    <citation type="submission" date="2018-03" db="EMBL/GenBank/DDBJ databases">
        <title>Aquarubrobacter algicola gen. nov., sp. nov., a novel actinobacterium isolated from shallow eutrophic lake during the end of cyanobacterial harmful algal blooms.</title>
        <authorList>
            <person name="Chun S.J."/>
        </authorList>
    </citation>
    <scope>NUCLEOTIDE SEQUENCE [LARGE SCALE GENOMIC DNA]</scope>
    <source>
        <strain evidence="5 6">Seoho-28</strain>
    </source>
</reference>
<dbReference type="InterPro" id="IPR052155">
    <property type="entry name" value="Biofilm_reg_signaling"/>
</dbReference>
<evidence type="ECO:0000313" key="6">
    <source>
        <dbReference type="Proteomes" id="UP000240739"/>
    </source>
</evidence>
<dbReference type="InterPro" id="IPR001610">
    <property type="entry name" value="PAC"/>
</dbReference>
<dbReference type="NCBIfam" id="TIGR00229">
    <property type="entry name" value="sensory_box"/>
    <property type="match status" value="2"/>
</dbReference>
<dbReference type="InterPro" id="IPR001633">
    <property type="entry name" value="EAL_dom"/>
</dbReference>
<dbReference type="NCBIfam" id="TIGR00254">
    <property type="entry name" value="GGDEF"/>
    <property type="match status" value="1"/>
</dbReference>
<dbReference type="SUPFAM" id="SSF141868">
    <property type="entry name" value="EAL domain-like"/>
    <property type="match status" value="1"/>
</dbReference>
<dbReference type="InterPro" id="IPR035919">
    <property type="entry name" value="EAL_sf"/>
</dbReference>
<dbReference type="InterPro" id="IPR029787">
    <property type="entry name" value="Nucleotide_cyclase"/>
</dbReference>
<dbReference type="PROSITE" id="PS50112">
    <property type="entry name" value="PAS"/>
    <property type="match status" value="2"/>
</dbReference>
<keyword evidence="6" id="KW-1185">Reference proteome</keyword>
<protein>
    <recommendedName>
        <fullName evidence="7">EAL domain-containing protein</fullName>
    </recommendedName>
</protein>
<dbReference type="Proteomes" id="UP000240739">
    <property type="component" value="Unassembled WGS sequence"/>
</dbReference>
<dbReference type="PROSITE" id="PS50883">
    <property type="entry name" value="EAL"/>
    <property type="match status" value="1"/>
</dbReference>
<feature type="domain" description="PAS" evidence="1">
    <location>
        <begin position="196"/>
        <end position="266"/>
    </location>
</feature>
<dbReference type="OrthoDB" id="23692at2"/>
<dbReference type="Gene3D" id="3.30.450.20">
    <property type="entry name" value="PAS domain"/>
    <property type="match status" value="2"/>
</dbReference>
<gene>
    <name evidence="5" type="ORF">C7Y72_10690</name>
</gene>
<sequence>MTRTLPPRARPVALALGLLVAAWLLVHVVDVHQTMELVLLAAVGVAVIQALRLRGALTVARDAGEQALLSGAQARALLANAPAAIYFRDREDRFVFANDTAARMVDPAGRELVGRTLDDLVPPEVARSLRAHERIVLHEGRVIRHEQVAPHADGTDHTFLVTKFPVRDDDGAIVGLAGVTLDITDTKQAQEGRRAAEERFRGAFHGAPIGMAIVDLDGRYVEVNRALCQLLGRSEEDLLGRTVHSITHPDDVAASIRAIERALAGEQRVYQLEKRYLHLDGHPIWVTLHGTVIRDAEGCPTAMLRQVQDITQRRDAEQRLRHQADHDPLTGLLNRRRFEEEVAAAVVRGTGALMVLDLDHFKLVNDTRGHYAGDRLITAVAATLRNRLADGDVVARLGGDEFGVLLPTADREEAEVVASAIVRDIEATVSGAARGVTCSLGIALLDPLLSGEQALVRADLAMYEAKENGRDRWAHYAADDAPQPRMKTRLDWVQRLRDALDEGRFVLDAQPILDLRTSEVRQHELLVRMRDDERGRILPGEFLEAAEQFDLVQELDRWVVGRAIDLIARHRAAGQELVLEVNLSGKSLTEDRLLALVERRLHETGVPASSLIFEITETAAIANMAAARRFAERLQALGCRFALDDFGAGFGSFYYLKHLPFDYLKIDGEFIRDCLDDETDRLVVAAVVDMATGMGKQTIAESVVDDRSARFLRRQGVDFAQGFGVGRPRTVEEILAV</sequence>
<dbReference type="FunFam" id="3.30.70.270:FF:000001">
    <property type="entry name" value="Diguanylate cyclase domain protein"/>
    <property type="match status" value="1"/>
</dbReference>
<dbReference type="Gene3D" id="3.20.20.450">
    <property type="entry name" value="EAL domain"/>
    <property type="match status" value="1"/>
</dbReference>
<proteinExistence type="predicted"/>
<dbReference type="SMART" id="SM00091">
    <property type="entry name" value="PAS"/>
    <property type="match status" value="2"/>
</dbReference>
<dbReference type="PANTHER" id="PTHR44757:SF2">
    <property type="entry name" value="BIOFILM ARCHITECTURE MAINTENANCE PROTEIN MBAA"/>
    <property type="match status" value="1"/>
</dbReference>
<dbReference type="PANTHER" id="PTHR44757">
    <property type="entry name" value="DIGUANYLATE CYCLASE DGCP"/>
    <property type="match status" value="1"/>
</dbReference>
<evidence type="ECO:0000259" key="4">
    <source>
        <dbReference type="PROSITE" id="PS50887"/>
    </source>
</evidence>
<feature type="domain" description="PAS" evidence="1">
    <location>
        <begin position="70"/>
        <end position="140"/>
    </location>
</feature>
<dbReference type="CDD" id="cd00130">
    <property type="entry name" value="PAS"/>
    <property type="match status" value="2"/>
</dbReference>
<dbReference type="SUPFAM" id="SSF55785">
    <property type="entry name" value="PYP-like sensor domain (PAS domain)"/>
    <property type="match status" value="2"/>
</dbReference>
<comment type="caution">
    <text evidence="5">The sequence shown here is derived from an EMBL/GenBank/DDBJ whole genome shotgun (WGS) entry which is preliminary data.</text>
</comment>
<feature type="domain" description="GGDEF" evidence="4">
    <location>
        <begin position="349"/>
        <end position="478"/>
    </location>
</feature>
<evidence type="ECO:0000259" key="2">
    <source>
        <dbReference type="PROSITE" id="PS50113"/>
    </source>
</evidence>
<dbReference type="InterPro" id="IPR000160">
    <property type="entry name" value="GGDEF_dom"/>
</dbReference>
<dbReference type="SMART" id="SM00267">
    <property type="entry name" value="GGDEF"/>
    <property type="match status" value="1"/>
</dbReference>
<organism evidence="5 6">
    <name type="scientific">Paraconexibacter algicola</name>
    <dbReference type="NCBI Taxonomy" id="2133960"/>
    <lineage>
        <taxon>Bacteria</taxon>
        <taxon>Bacillati</taxon>
        <taxon>Actinomycetota</taxon>
        <taxon>Thermoleophilia</taxon>
        <taxon>Solirubrobacterales</taxon>
        <taxon>Paraconexibacteraceae</taxon>
        <taxon>Paraconexibacter</taxon>
    </lineage>
</organism>
<dbReference type="Pfam" id="PF00990">
    <property type="entry name" value="GGDEF"/>
    <property type="match status" value="1"/>
</dbReference>
<dbReference type="Pfam" id="PF00563">
    <property type="entry name" value="EAL"/>
    <property type="match status" value="1"/>
</dbReference>
<accession>A0A2T4ULF0</accession>
<evidence type="ECO:0000259" key="1">
    <source>
        <dbReference type="PROSITE" id="PS50112"/>
    </source>
</evidence>
<feature type="domain" description="PAC" evidence="2">
    <location>
        <begin position="270"/>
        <end position="322"/>
    </location>
</feature>